<protein>
    <submittedName>
        <fullName evidence="2">SDR family oxidoreductase</fullName>
    </submittedName>
</protein>
<evidence type="ECO:0000259" key="1">
    <source>
        <dbReference type="Pfam" id="PF04321"/>
    </source>
</evidence>
<reference evidence="3" key="1">
    <citation type="journal article" date="2019" name="Int. J. Syst. Evol. Microbiol.">
        <title>The Global Catalogue of Microorganisms (GCM) 10K type strain sequencing project: providing services to taxonomists for standard genome sequencing and annotation.</title>
        <authorList>
            <consortium name="The Broad Institute Genomics Platform"/>
            <consortium name="The Broad Institute Genome Sequencing Center for Infectious Disease"/>
            <person name="Wu L."/>
            <person name="Ma J."/>
        </authorList>
    </citation>
    <scope>NUCLEOTIDE SEQUENCE [LARGE SCALE GENOMIC DNA]</scope>
    <source>
        <strain evidence="3">JCM 10083</strain>
    </source>
</reference>
<dbReference type="Gene3D" id="3.40.50.720">
    <property type="entry name" value="NAD(P)-binding Rossmann-like Domain"/>
    <property type="match status" value="1"/>
</dbReference>
<dbReference type="Pfam" id="PF04321">
    <property type="entry name" value="RmlD_sub_bind"/>
    <property type="match status" value="1"/>
</dbReference>
<proteinExistence type="predicted"/>
<evidence type="ECO:0000313" key="3">
    <source>
        <dbReference type="Proteomes" id="UP001596514"/>
    </source>
</evidence>
<dbReference type="PANTHER" id="PTHR43242">
    <property type="entry name" value="NAD(P)-BINDING ROSSMANN-FOLD SUPERFAMILY PROTEIN"/>
    <property type="match status" value="1"/>
</dbReference>
<dbReference type="SUPFAM" id="SSF51735">
    <property type="entry name" value="NAD(P)-binding Rossmann-fold domains"/>
    <property type="match status" value="1"/>
</dbReference>
<keyword evidence="3" id="KW-1185">Reference proteome</keyword>
<dbReference type="EMBL" id="JBHTEE010000001">
    <property type="protein sequence ID" value="MFC7604413.1"/>
    <property type="molecule type" value="Genomic_DNA"/>
</dbReference>
<dbReference type="InterPro" id="IPR029903">
    <property type="entry name" value="RmlD-like-bd"/>
</dbReference>
<dbReference type="InterPro" id="IPR036291">
    <property type="entry name" value="NAD(P)-bd_dom_sf"/>
</dbReference>
<organism evidence="2 3">
    <name type="scientific">Streptosporangium amethystogenes subsp. fukuiense</name>
    <dbReference type="NCBI Taxonomy" id="698418"/>
    <lineage>
        <taxon>Bacteria</taxon>
        <taxon>Bacillati</taxon>
        <taxon>Actinomycetota</taxon>
        <taxon>Actinomycetes</taxon>
        <taxon>Streptosporangiales</taxon>
        <taxon>Streptosporangiaceae</taxon>
        <taxon>Streptosporangium</taxon>
    </lineage>
</organism>
<accession>A0ABW2T794</accession>
<dbReference type="PANTHER" id="PTHR43242:SF1">
    <property type="entry name" value="NAD(P)-BINDING ROSSMANN-FOLD SUPERFAMILY PROTEIN"/>
    <property type="match status" value="1"/>
</dbReference>
<gene>
    <name evidence="2" type="ORF">ACFQVD_30305</name>
</gene>
<name>A0ABW2T794_9ACTN</name>
<evidence type="ECO:0000313" key="2">
    <source>
        <dbReference type="EMBL" id="MFC7604413.1"/>
    </source>
</evidence>
<dbReference type="Proteomes" id="UP001596514">
    <property type="component" value="Unassembled WGS sequence"/>
</dbReference>
<sequence length="276" mass="28860">MRILIVGGSGFLGGELARRCLTAGYEVAGTYLTRSGEIAGVEWSPLDVRQREEVGALIGAWQPEVVINAAYRQTDWATTAVGAVNVALAASAAGGRLVHVSSDAVFSGAAIRYDETCVPDPITPYGAAKAAAETAVGAIVPNSAVVRTSLIIGDGGSPHEALVHRLAGGGVRGTLFTDDVRCPVHVTDLAAALLELASSEYHGIHHVAGADAVSRYELGLLIARRDGLDADKVPSGLRSEAGLPGPMDVRLRCYMTQGRLRTELRGARQFLGEGHR</sequence>
<dbReference type="RefSeq" id="WP_343961351.1">
    <property type="nucleotide sequence ID" value="NZ_BAAAGK010000005.1"/>
</dbReference>
<feature type="domain" description="RmlD-like substrate binding" evidence="1">
    <location>
        <begin position="1"/>
        <end position="261"/>
    </location>
</feature>
<comment type="caution">
    <text evidence="2">The sequence shown here is derived from an EMBL/GenBank/DDBJ whole genome shotgun (WGS) entry which is preliminary data.</text>
</comment>